<evidence type="ECO:0000256" key="2">
    <source>
        <dbReference type="SAM" id="SignalP"/>
    </source>
</evidence>
<feature type="transmembrane region" description="Helical" evidence="1">
    <location>
        <begin position="40"/>
        <end position="62"/>
    </location>
</feature>
<feature type="signal peptide" evidence="2">
    <location>
        <begin position="1"/>
        <end position="24"/>
    </location>
</feature>
<keyword evidence="1" id="KW-1133">Transmembrane helix</keyword>
<gene>
    <name evidence="3" type="ORF">SBX37_16415</name>
    <name evidence="4" type="ORF">SBX37_16485</name>
    <name evidence="5" type="ORF">VIM7927_02013</name>
</gene>
<sequence>MFIQKIKTFLMASFAMAITAPAFAEDPATSNPVQQLMDSIDISGVSAIVVSFGVLILGVKFGEKGIVFAKRMIGKI</sequence>
<keyword evidence="1" id="KW-0472">Membrane</keyword>
<evidence type="ECO:0000313" key="6">
    <source>
        <dbReference type="Proteomes" id="UP000196125"/>
    </source>
</evidence>
<proteinExistence type="predicted"/>
<evidence type="ECO:0000313" key="4">
    <source>
        <dbReference type="EMBL" id="MDW6004456.1"/>
    </source>
</evidence>
<feature type="chain" id="PRO_5012147711" description="TrbC/VIRB2 family protein" evidence="2">
    <location>
        <begin position="25"/>
        <end position="76"/>
    </location>
</feature>
<dbReference type="Proteomes" id="UP001283366">
    <property type="component" value="Unassembled WGS sequence"/>
</dbReference>
<dbReference type="EMBL" id="JAWRCO010000002">
    <property type="protein sequence ID" value="MDW6004456.1"/>
    <property type="molecule type" value="Genomic_DNA"/>
</dbReference>
<keyword evidence="1" id="KW-0812">Transmembrane</keyword>
<evidence type="ECO:0000313" key="5">
    <source>
        <dbReference type="EMBL" id="SMS00744.1"/>
    </source>
</evidence>
<protein>
    <recommendedName>
        <fullName evidence="8">TrbC/VIRB2 family protein</fullName>
    </recommendedName>
</protein>
<accession>A0A1Y6ISX8</accession>
<keyword evidence="2" id="KW-0732">Signal</keyword>
<dbReference type="Proteomes" id="UP000196125">
    <property type="component" value="Unassembled WGS sequence"/>
</dbReference>
<evidence type="ECO:0000256" key="1">
    <source>
        <dbReference type="SAM" id="Phobius"/>
    </source>
</evidence>
<name>A0A1Y6ISX8_9VIBR</name>
<evidence type="ECO:0008006" key="8">
    <source>
        <dbReference type="Google" id="ProtNLM"/>
    </source>
</evidence>
<evidence type="ECO:0000313" key="7">
    <source>
        <dbReference type="Proteomes" id="UP001283366"/>
    </source>
</evidence>
<reference evidence="3 7" key="2">
    <citation type="submission" date="2023-11" db="EMBL/GenBank/DDBJ databases">
        <title>Plant-associative lifestyle of Vibrio porteresiae and its evolutionary dynamics.</title>
        <authorList>
            <person name="Rameshkumar N."/>
            <person name="Kirti K."/>
        </authorList>
    </citation>
    <scope>NUCLEOTIDE SEQUENCE [LARGE SCALE GENOMIC DNA]</scope>
    <source>
        <strain evidence="3 7">MSSRF38</strain>
    </source>
</reference>
<organism evidence="5 6">
    <name type="scientific">Vibrio mangrovi</name>
    <dbReference type="NCBI Taxonomy" id="474394"/>
    <lineage>
        <taxon>Bacteria</taxon>
        <taxon>Pseudomonadati</taxon>
        <taxon>Pseudomonadota</taxon>
        <taxon>Gammaproteobacteria</taxon>
        <taxon>Vibrionales</taxon>
        <taxon>Vibrionaceae</taxon>
        <taxon>Vibrio</taxon>
    </lineage>
</organism>
<reference evidence="5 6" key="1">
    <citation type="submission" date="2017-05" db="EMBL/GenBank/DDBJ databases">
        <authorList>
            <person name="Song R."/>
            <person name="Chenine A.L."/>
            <person name="Ruprecht R.M."/>
        </authorList>
    </citation>
    <scope>NUCLEOTIDE SEQUENCE [LARGE SCALE GENOMIC DNA]</scope>
    <source>
        <strain evidence="5 6">CECT 7927</strain>
    </source>
</reference>
<evidence type="ECO:0000313" key="3">
    <source>
        <dbReference type="EMBL" id="MDW6004442.1"/>
    </source>
</evidence>
<dbReference type="EMBL" id="JAWRCO010000002">
    <property type="protein sequence ID" value="MDW6004442.1"/>
    <property type="molecule type" value="Genomic_DNA"/>
</dbReference>
<dbReference type="EMBL" id="FXXI01000003">
    <property type="protein sequence ID" value="SMS00744.1"/>
    <property type="molecule type" value="Genomic_DNA"/>
</dbReference>
<dbReference type="RefSeq" id="WP_087480803.1">
    <property type="nucleotide sequence ID" value="NZ_AP024884.1"/>
</dbReference>
<dbReference type="AlphaFoldDB" id="A0A1Y6ISX8"/>
<keyword evidence="7" id="KW-1185">Reference proteome</keyword>